<evidence type="ECO:0000256" key="3">
    <source>
        <dbReference type="ARBA" id="ARBA00006462"/>
    </source>
</evidence>
<evidence type="ECO:0000313" key="14">
    <source>
        <dbReference type="Proteomes" id="UP001172684"/>
    </source>
</evidence>
<evidence type="ECO:0000256" key="8">
    <source>
        <dbReference type="ARBA" id="ARBA00022741"/>
    </source>
</evidence>
<evidence type="ECO:0000256" key="1">
    <source>
        <dbReference type="ARBA" id="ARBA00004606"/>
    </source>
</evidence>
<evidence type="ECO:0000256" key="6">
    <source>
        <dbReference type="ARBA" id="ARBA00022679"/>
    </source>
</evidence>
<dbReference type="PANTHER" id="PTHR23033">
    <property type="entry name" value="BETA1,3-GALACTOSYLTRANSFERASE"/>
    <property type="match status" value="1"/>
</dbReference>
<evidence type="ECO:0000259" key="12">
    <source>
        <dbReference type="Pfam" id="PF02434"/>
    </source>
</evidence>
<keyword evidence="6" id="KW-0808">Transferase</keyword>
<name>A0ABQ9NF96_9PEZI</name>
<dbReference type="Gene3D" id="3.90.550.50">
    <property type="match status" value="1"/>
</dbReference>
<dbReference type="Pfam" id="PF02434">
    <property type="entry name" value="Fringe"/>
    <property type="match status" value="1"/>
</dbReference>
<dbReference type="InterPro" id="IPR026050">
    <property type="entry name" value="C1GALT1/C1GALT1_chp1"/>
</dbReference>
<comment type="similarity">
    <text evidence="3">Belongs to the glycosyltransferase 31 family. Beta3-Gal-T subfamily.</text>
</comment>
<evidence type="ECO:0000256" key="5">
    <source>
        <dbReference type="ARBA" id="ARBA00022676"/>
    </source>
</evidence>
<comment type="subcellular location">
    <subcellularLocation>
        <location evidence="1">Membrane</location>
        <topology evidence="1">Single-pass type II membrane protein</topology>
    </subcellularLocation>
</comment>
<reference evidence="13" key="1">
    <citation type="submission" date="2022-10" db="EMBL/GenBank/DDBJ databases">
        <title>Culturing micro-colonial fungi from biological soil crusts in the Mojave desert and describing Neophaeococcomyces mojavensis, and introducing the new genera and species Taxawa tesnikishii.</title>
        <authorList>
            <person name="Kurbessoian T."/>
            <person name="Stajich J.E."/>
        </authorList>
    </citation>
    <scope>NUCLEOTIDE SEQUENCE</scope>
    <source>
        <strain evidence="13">TK_1</strain>
    </source>
</reference>
<keyword evidence="14" id="KW-1185">Reference proteome</keyword>
<keyword evidence="11" id="KW-0472">Membrane</keyword>
<dbReference type="Proteomes" id="UP001172684">
    <property type="component" value="Unassembled WGS sequence"/>
</dbReference>
<evidence type="ECO:0000256" key="2">
    <source>
        <dbReference type="ARBA" id="ARBA00004922"/>
    </source>
</evidence>
<evidence type="ECO:0000313" key="13">
    <source>
        <dbReference type="EMBL" id="KAJ9654192.1"/>
    </source>
</evidence>
<evidence type="ECO:0000256" key="10">
    <source>
        <dbReference type="ARBA" id="ARBA00022989"/>
    </source>
</evidence>
<evidence type="ECO:0000256" key="11">
    <source>
        <dbReference type="ARBA" id="ARBA00023136"/>
    </source>
</evidence>
<organism evidence="13 14">
    <name type="scientific">Coniosporium apollinis</name>
    <dbReference type="NCBI Taxonomy" id="61459"/>
    <lineage>
        <taxon>Eukaryota</taxon>
        <taxon>Fungi</taxon>
        <taxon>Dikarya</taxon>
        <taxon>Ascomycota</taxon>
        <taxon>Pezizomycotina</taxon>
        <taxon>Dothideomycetes</taxon>
        <taxon>Dothideomycetes incertae sedis</taxon>
        <taxon>Coniosporium</taxon>
    </lineage>
</organism>
<keyword evidence="9" id="KW-0735">Signal-anchor</keyword>
<evidence type="ECO:0000256" key="9">
    <source>
        <dbReference type="ARBA" id="ARBA00022968"/>
    </source>
</evidence>
<dbReference type="InterPro" id="IPR003378">
    <property type="entry name" value="Fringe-like_glycosylTrfase"/>
</dbReference>
<protein>
    <recommendedName>
        <fullName evidence="4">N-acetylgalactosaminide beta-1,3-galactosyltransferase</fullName>
        <ecNumber evidence="4">2.4.1.122</ecNumber>
    </recommendedName>
</protein>
<gene>
    <name evidence="13" type="ORF">H2201_009037</name>
</gene>
<dbReference type="EMBL" id="JAPDRL010000258">
    <property type="protein sequence ID" value="KAJ9654192.1"/>
    <property type="molecule type" value="Genomic_DNA"/>
</dbReference>
<feature type="domain" description="Fringe-like glycosyltransferase" evidence="12">
    <location>
        <begin position="198"/>
        <end position="272"/>
    </location>
</feature>
<comment type="caution">
    <text evidence="13">The sequence shown here is derived from an EMBL/GenBank/DDBJ whole genome shotgun (WGS) entry which is preliminary data.</text>
</comment>
<accession>A0ABQ9NF96</accession>
<proteinExistence type="inferred from homology"/>
<evidence type="ECO:0000256" key="4">
    <source>
        <dbReference type="ARBA" id="ARBA00012557"/>
    </source>
</evidence>
<keyword evidence="5" id="KW-0328">Glycosyltransferase</keyword>
<comment type="pathway">
    <text evidence="2">Protein modification; protein glycosylation.</text>
</comment>
<keyword evidence="10" id="KW-1133">Transmembrane helix</keyword>
<dbReference type="PANTHER" id="PTHR23033:SF40">
    <property type="entry name" value="APPLE DOMAIN-CONTAINING PROTEIN"/>
    <property type="match status" value="1"/>
</dbReference>
<sequence length="500" mass="56498">MIAAQLPSRASTTLFRLLLLSAILLVVLLSGRYYLPTAHDASLLFVHGGQPSSVPVSEDIKLGDPKLPSESTLGAPLESSTSICPSIPGAEEVLVVVKTGATEIFHKLPEQLLTHLRCIPNLMIFSDLEQEIGDYHIYSALDEVSDEYKDNHEDFEFYRKMRKYQAEHQDLSALSSENGWNLDKWKFIPILHKVYQEQPNTKWFVFIEADTFLSWTNLLQLLSRLDPTEPLYFGSAFVLGDTVFAHGGTGYVISNAAAKKFEDIHDQEHIAKWELETSNNCCGDAILAVAFLDAGVPLTPAWPLVQGESPSTLDWSERVWCTPAVTWHHVHPFEIEALWEFEQTWFKQIGSQGKAPQIPYLYKDVFEYFVQPHITANRSDWNNLSRGRTFTQPSEDHAKEGTEWDDLSHEGKQAMWGGLSDIEKQSIESAEACYAACEADEECLQYFFKPGSCHLDKVVRLGKVVDAKKEKDTVSGWMPDRIADFKQRQPPCVPAWDLNT</sequence>
<evidence type="ECO:0000256" key="7">
    <source>
        <dbReference type="ARBA" id="ARBA00022692"/>
    </source>
</evidence>
<dbReference type="Gene3D" id="3.50.4.10">
    <property type="entry name" value="Hepatocyte Growth Factor"/>
    <property type="match status" value="1"/>
</dbReference>
<dbReference type="EC" id="2.4.1.122" evidence="4"/>
<keyword evidence="7" id="KW-0812">Transmembrane</keyword>
<keyword evidence="8" id="KW-0547">Nucleotide-binding</keyword>